<evidence type="ECO:0000313" key="3">
    <source>
        <dbReference type="Proteomes" id="UP000479710"/>
    </source>
</evidence>
<feature type="region of interest" description="Disordered" evidence="1">
    <location>
        <begin position="46"/>
        <end position="84"/>
    </location>
</feature>
<protein>
    <submittedName>
        <fullName evidence="2">Uncharacterized protein</fullName>
    </submittedName>
</protein>
<comment type="caution">
    <text evidence="2">The sequence shown here is derived from an EMBL/GenBank/DDBJ whole genome shotgun (WGS) entry which is preliminary data.</text>
</comment>
<dbReference type="EMBL" id="SPHZ02000003">
    <property type="protein sequence ID" value="KAF0923518.1"/>
    <property type="molecule type" value="Genomic_DNA"/>
</dbReference>
<organism evidence="2 3">
    <name type="scientific">Oryza meyeriana var. granulata</name>
    <dbReference type="NCBI Taxonomy" id="110450"/>
    <lineage>
        <taxon>Eukaryota</taxon>
        <taxon>Viridiplantae</taxon>
        <taxon>Streptophyta</taxon>
        <taxon>Embryophyta</taxon>
        <taxon>Tracheophyta</taxon>
        <taxon>Spermatophyta</taxon>
        <taxon>Magnoliopsida</taxon>
        <taxon>Liliopsida</taxon>
        <taxon>Poales</taxon>
        <taxon>Poaceae</taxon>
        <taxon>BOP clade</taxon>
        <taxon>Oryzoideae</taxon>
        <taxon>Oryzeae</taxon>
        <taxon>Oryzinae</taxon>
        <taxon>Oryza</taxon>
        <taxon>Oryza meyeriana</taxon>
    </lineage>
</organism>
<name>A0A6G1EFF2_9ORYZ</name>
<evidence type="ECO:0000256" key="1">
    <source>
        <dbReference type="SAM" id="MobiDB-lite"/>
    </source>
</evidence>
<keyword evidence="3" id="KW-1185">Reference proteome</keyword>
<dbReference type="Proteomes" id="UP000479710">
    <property type="component" value="Unassembled WGS sequence"/>
</dbReference>
<accession>A0A6G1EFF2</accession>
<sequence length="189" mass="19853">MTMHKKSLAHKPIGHTVAARRVELAPAQPLPSSFSQSPLNVLLRPTAEHAPPPLKPGEPGWEGGGATGETSRKGGVTADGAPARRWGNGAVVRRRCSADRVAVPTPDGLTHAAPTLHGTCPRCTPAVPALRSACPSTPAAASPQRPAALAAPVHPQRLPLLPHTYRLPVCGVYVWLCVLWQKSRVSLMG</sequence>
<gene>
    <name evidence="2" type="ORF">E2562_006402</name>
</gene>
<proteinExistence type="predicted"/>
<reference evidence="2 3" key="1">
    <citation type="submission" date="2019-11" db="EMBL/GenBank/DDBJ databases">
        <title>Whole genome sequence of Oryza granulata.</title>
        <authorList>
            <person name="Li W."/>
        </authorList>
    </citation>
    <scope>NUCLEOTIDE SEQUENCE [LARGE SCALE GENOMIC DNA]</scope>
    <source>
        <strain evidence="3">cv. Menghai</strain>
        <tissue evidence="2">Leaf</tissue>
    </source>
</reference>
<evidence type="ECO:0000313" key="2">
    <source>
        <dbReference type="EMBL" id="KAF0923518.1"/>
    </source>
</evidence>
<dbReference type="AlphaFoldDB" id="A0A6G1EFF2"/>